<organism evidence="13">
    <name type="scientific">Sulfurimonas autotrophica</name>
    <dbReference type="NCBI Taxonomy" id="202747"/>
    <lineage>
        <taxon>Bacteria</taxon>
        <taxon>Pseudomonadati</taxon>
        <taxon>Campylobacterota</taxon>
        <taxon>Epsilonproteobacteria</taxon>
        <taxon>Campylobacterales</taxon>
        <taxon>Sulfurimonadaceae</taxon>
        <taxon>Sulfurimonas</taxon>
    </lineage>
</organism>
<dbReference type="InterPro" id="IPR004821">
    <property type="entry name" value="Cyt_trans-like"/>
</dbReference>
<dbReference type="InterPro" id="IPR014729">
    <property type="entry name" value="Rossmann-like_a/b/a_fold"/>
</dbReference>
<comment type="function">
    <text evidence="1 11">Catalyzes the reversible adenylation of nicotinate mononucleotide (NaMN) to nicotinic acid adenine dinucleotide (NaAD).</text>
</comment>
<evidence type="ECO:0000256" key="1">
    <source>
        <dbReference type="ARBA" id="ARBA00002324"/>
    </source>
</evidence>
<evidence type="ECO:0000256" key="2">
    <source>
        <dbReference type="ARBA" id="ARBA00005019"/>
    </source>
</evidence>
<dbReference type="PANTHER" id="PTHR39321">
    <property type="entry name" value="NICOTINATE-NUCLEOTIDE ADENYLYLTRANSFERASE-RELATED"/>
    <property type="match status" value="1"/>
</dbReference>
<keyword evidence="9 11" id="KW-0520">NAD</keyword>
<proteinExistence type="inferred from homology"/>
<comment type="catalytic activity">
    <reaction evidence="10 11">
        <text>nicotinate beta-D-ribonucleotide + ATP + H(+) = deamido-NAD(+) + diphosphate</text>
        <dbReference type="Rhea" id="RHEA:22860"/>
        <dbReference type="ChEBI" id="CHEBI:15378"/>
        <dbReference type="ChEBI" id="CHEBI:30616"/>
        <dbReference type="ChEBI" id="CHEBI:33019"/>
        <dbReference type="ChEBI" id="CHEBI:57502"/>
        <dbReference type="ChEBI" id="CHEBI:58437"/>
        <dbReference type="EC" id="2.7.7.18"/>
    </reaction>
</comment>
<evidence type="ECO:0000256" key="9">
    <source>
        <dbReference type="ARBA" id="ARBA00023027"/>
    </source>
</evidence>
<evidence type="ECO:0000256" key="10">
    <source>
        <dbReference type="ARBA" id="ARBA00048721"/>
    </source>
</evidence>
<keyword evidence="7 11" id="KW-0547">Nucleotide-binding</keyword>
<name>A0A7C3G8D6_9BACT</name>
<keyword evidence="4 11" id="KW-0662">Pyridine nucleotide biosynthesis</keyword>
<dbReference type="NCBIfam" id="TIGR00482">
    <property type="entry name" value="nicotinate (nicotinamide) nucleotide adenylyltransferase"/>
    <property type="match status" value="1"/>
</dbReference>
<accession>A0A7C3G8D6</accession>
<reference evidence="13" key="1">
    <citation type="journal article" date="2020" name="mSystems">
        <title>Genome- and Community-Level Interaction Insights into Carbon Utilization and Element Cycling Functions of Hydrothermarchaeota in Hydrothermal Sediment.</title>
        <authorList>
            <person name="Zhou Z."/>
            <person name="Liu Y."/>
            <person name="Xu W."/>
            <person name="Pan J."/>
            <person name="Luo Z.H."/>
            <person name="Li M."/>
        </authorList>
    </citation>
    <scope>NUCLEOTIDE SEQUENCE [LARGE SCALE GENOMIC DNA]</scope>
    <source>
        <strain evidence="13">HyVt-507</strain>
    </source>
</reference>
<evidence type="ECO:0000256" key="7">
    <source>
        <dbReference type="ARBA" id="ARBA00022741"/>
    </source>
</evidence>
<feature type="domain" description="Cytidyltransferase-like" evidence="12">
    <location>
        <begin position="6"/>
        <end position="159"/>
    </location>
</feature>
<dbReference type="PANTHER" id="PTHR39321:SF3">
    <property type="entry name" value="PHOSPHOPANTETHEINE ADENYLYLTRANSFERASE"/>
    <property type="match status" value="1"/>
</dbReference>
<keyword evidence="6 11" id="KW-0548">Nucleotidyltransferase</keyword>
<dbReference type="GO" id="GO:0009435">
    <property type="term" value="P:NAD+ biosynthetic process"/>
    <property type="evidence" value="ECO:0007669"/>
    <property type="project" value="UniProtKB-UniRule"/>
</dbReference>
<dbReference type="GO" id="GO:0005524">
    <property type="term" value="F:ATP binding"/>
    <property type="evidence" value="ECO:0007669"/>
    <property type="project" value="UniProtKB-KW"/>
</dbReference>
<evidence type="ECO:0000256" key="3">
    <source>
        <dbReference type="ARBA" id="ARBA00009014"/>
    </source>
</evidence>
<keyword evidence="5 11" id="KW-0808">Transferase</keyword>
<dbReference type="Gene3D" id="3.40.50.620">
    <property type="entry name" value="HUPs"/>
    <property type="match status" value="1"/>
</dbReference>
<dbReference type="EC" id="2.7.7.18" evidence="11"/>
<comment type="caution">
    <text evidence="13">The sequence shown here is derived from an EMBL/GenBank/DDBJ whole genome shotgun (WGS) entry which is preliminary data.</text>
</comment>
<dbReference type="Pfam" id="PF01467">
    <property type="entry name" value="CTP_transf_like"/>
    <property type="match status" value="1"/>
</dbReference>
<evidence type="ECO:0000259" key="12">
    <source>
        <dbReference type="Pfam" id="PF01467"/>
    </source>
</evidence>
<gene>
    <name evidence="11 13" type="primary">nadD</name>
    <name evidence="13" type="ORF">ENJ67_00845</name>
</gene>
<comment type="pathway">
    <text evidence="2 11">Cofactor biosynthesis; NAD(+) biosynthesis; deamido-NAD(+) from nicotinate D-ribonucleotide: step 1/1.</text>
</comment>
<evidence type="ECO:0000256" key="4">
    <source>
        <dbReference type="ARBA" id="ARBA00022642"/>
    </source>
</evidence>
<dbReference type="GO" id="GO:0004515">
    <property type="term" value="F:nicotinate-nucleotide adenylyltransferase activity"/>
    <property type="evidence" value="ECO:0007669"/>
    <property type="project" value="UniProtKB-UniRule"/>
</dbReference>
<dbReference type="HAMAP" id="MF_00244">
    <property type="entry name" value="NaMN_adenylyltr"/>
    <property type="match status" value="1"/>
</dbReference>
<dbReference type="Proteomes" id="UP000886390">
    <property type="component" value="Unassembled WGS sequence"/>
</dbReference>
<sequence>MKTVALYGGSFDPPHLGHEAVVKALEELDFIEDFIDKIIIVPTFLNPFKEGFIAPAQLRLQWLQEIFAKHKKVSVSDFEVTKKRKVPAIETVEALREDYEKIYFVIGADNLASLKKWYRYEELQKLVTFIVATREGVTVPSDYIKLDVNVNISSSALRKEMDRTKLPQCCAEQIMKYYKEHNAKQN</sequence>
<evidence type="ECO:0000256" key="11">
    <source>
        <dbReference type="HAMAP-Rule" id="MF_00244"/>
    </source>
</evidence>
<comment type="similarity">
    <text evidence="3 11">Belongs to the NadD family.</text>
</comment>
<dbReference type="SUPFAM" id="SSF52374">
    <property type="entry name" value="Nucleotidylyl transferase"/>
    <property type="match status" value="1"/>
</dbReference>
<evidence type="ECO:0000313" key="13">
    <source>
        <dbReference type="EMBL" id="HFB53254.1"/>
    </source>
</evidence>
<dbReference type="EMBL" id="DRNH01000045">
    <property type="protein sequence ID" value="HFB53254.1"/>
    <property type="molecule type" value="Genomic_DNA"/>
</dbReference>
<dbReference type="UniPathway" id="UPA00253">
    <property type="reaction ID" value="UER00332"/>
</dbReference>
<evidence type="ECO:0000256" key="6">
    <source>
        <dbReference type="ARBA" id="ARBA00022695"/>
    </source>
</evidence>
<evidence type="ECO:0000256" key="5">
    <source>
        <dbReference type="ARBA" id="ARBA00022679"/>
    </source>
</evidence>
<dbReference type="InterPro" id="IPR005248">
    <property type="entry name" value="NadD/NMNAT"/>
</dbReference>
<dbReference type="AlphaFoldDB" id="A0A7C3G8D6"/>
<protein>
    <recommendedName>
        <fullName evidence="11">Probable nicotinate-nucleotide adenylyltransferase</fullName>
        <ecNumber evidence="11">2.7.7.18</ecNumber>
    </recommendedName>
    <alternativeName>
        <fullName evidence="11">Deamido-NAD(+) diphosphorylase</fullName>
    </alternativeName>
    <alternativeName>
        <fullName evidence="11">Deamido-NAD(+) pyrophosphorylase</fullName>
    </alternativeName>
    <alternativeName>
        <fullName evidence="11">Nicotinate mononucleotide adenylyltransferase</fullName>
        <shortName evidence="11">NaMN adenylyltransferase</shortName>
    </alternativeName>
</protein>
<evidence type="ECO:0000256" key="8">
    <source>
        <dbReference type="ARBA" id="ARBA00022840"/>
    </source>
</evidence>
<dbReference type="CDD" id="cd02165">
    <property type="entry name" value="NMNAT"/>
    <property type="match status" value="1"/>
</dbReference>
<keyword evidence="8 11" id="KW-0067">ATP-binding</keyword>